<feature type="compositionally biased region" description="Low complexity" evidence="1">
    <location>
        <begin position="396"/>
        <end position="405"/>
    </location>
</feature>
<feature type="compositionally biased region" description="Basic and acidic residues" evidence="1">
    <location>
        <begin position="266"/>
        <end position="295"/>
    </location>
</feature>
<feature type="compositionally biased region" description="Polar residues" evidence="1">
    <location>
        <begin position="158"/>
        <end position="172"/>
    </location>
</feature>
<evidence type="ECO:0000256" key="1">
    <source>
        <dbReference type="SAM" id="MobiDB-lite"/>
    </source>
</evidence>
<sequence length="472" mass="50565">MLNSAELSAPQGERSYPRTLSFAGDLSQLSPELLEESRAGISCSVSTTEATPVLFKSGAFEGSVPETSGSRRAPQPGRRVLFDSAEPPLARNGSLHSTSGSTREQREGLSLATRGEMAWEVHRREPERATEEGWESPGFRRSSSLLDPGQRRPPKSSLRASQGGSGDVTPTMSDPGFELGRWMQTDVPGAMQELRHVPGAMQELRHASQGFSLEPLSQEGVSGLGNLAAGSGSLCATVWSEEKEEERPGGGCKEDPGSLAVTPDAARGDRAIPDWPRDDGEPPRRETSKEDEGHSLEAGSAPLGGVTPSKEVLSSCTVVEGLMFPLEYYVRMTRRLSRRQKEVNLEAVIQSQLGRGRKGRRGAHKGQAGNPAQPPQELPKSDDRLSSTPRMRGDTSGSPPHSPESGGTGQGRRSLRLRRRTQQRTSFSTGEGKGLVWSPGSSVHSPRGSWWPRGQQAEGLEGPVASLSPGGV</sequence>
<dbReference type="GO" id="GO:0005654">
    <property type="term" value="C:nucleoplasm"/>
    <property type="evidence" value="ECO:0007669"/>
    <property type="project" value="TreeGrafter"/>
</dbReference>
<dbReference type="InterPro" id="IPR042417">
    <property type="entry name" value="PALB2"/>
</dbReference>
<feature type="region of interest" description="Disordered" evidence="1">
    <location>
        <begin position="353"/>
        <end position="472"/>
    </location>
</feature>
<dbReference type="AlphaFoldDB" id="V8NET1"/>
<accession>V8NET1</accession>
<dbReference type="PANTHER" id="PTHR14662">
    <property type="entry name" value="PARTNER AND LOCALIZER OF BRCA2"/>
    <property type="match status" value="1"/>
</dbReference>
<evidence type="ECO:0000313" key="2">
    <source>
        <dbReference type="EMBL" id="ETE60067.1"/>
    </source>
</evidence>
<dbReference type="GO" id="GO:0003677">
    <property type="term" value="F:DNA binding"/>
    <property type="evidence" value="ECO:0007669"/>
    <property type="project" value="InterPro"/>
</dbReference>
<feature type="region of interest" description="Disordered" evidence="1">
    <location>
        <begin position="240"/>
        <end position="309"/>
    </location>
</feature>
<dbReference type="Proteomes" id="UP000018936">
    <property type="component" value="Unassembled WGS sequence"/>
</dbReference>
<dbReference type="OrthoDB" id="9936560at2759"/>
<comment type="caution">
    <text evidence="2">The sequence shown here is derived from an EMBL/GenBank/DDBJ whole genome shotgun (WGS) entry which is preliminary data.</text>
</comment>
<feature type="compositionally biased region" description="Basic and acidic residues" evidence="1">
    <location>
        <begin position="117"/>
        <end position="131"/>
    </location>
</feature>
<keyword evidence="3" id="KW-1185">Reference proteome</keyword>
<dbReference type="EMBL" id="AZIM01005000">
    <property type="protein sequence ID" value="ETE60067.1"/>
    <property type="molecule type" value="Genomic_DNA"/>
</dbReference>
<feature type="compositionally biased region" description="Basic residues" evidence="1">
    <location>
        <begin position="355"/>
        <end position="364"/>
    </location>
</feature>
<dbReference type="PANTHER" id="PTHR14662:SF2">
    <property type="entry name" value="PARTNER AND LOCALIZER OF BRCA2"/>
    <property type="match status" value="1"/>
</dbReference>
<reference evidence="2 3" key="1">
    <citation type="journal article" date="2013" name="Proc. Natl. Acad. Sci. U.S.A.">
        <title>The king cobra genome reveals dynamic gene evolution and adaptation in the snake venom system.</title>
        <authorList>
            <person name="Vonk F.J."/>
            <person name="Casewell N.R."/>
            <person name="Henkel C.V."/>
            <person name="Heimberg A.M."/>
            <person name="Jansen H.J."/>
            <person name="McCleary R.J."/>
            <person name="Kerkkamp H.M."/>
            <person name="Vos R.A."/>
            <person name="Guerreiro I."/>
            <person name="Calvete J.J."/>
            <person name="Wuster W."/>
            <person name="Woods A.E."/>
            <person name="Logan J.M."/>
            <person name="Harrison R.A."/>
            <person name="Castoe T.A."/>
            <person name="de Koning A.P."/>
            <person name="Pollock D.D."/>
            <person name="Yandell M."/>
            <person name="Calderon D."/>
            <person name="Renjifo C."/>
            <person name="Currier R.B."/>
            <person name="Salgado D."/>
            <person name="Pla D."/>
            <person name="Sanz L."/>
            <person name="Hyder A.S."/>
            <person name="Ribeiro J.M."/>
            <person name="Arntzen J.W."/>
            <person name="van den Thillart G.E."/>
            <person name="Boetzer M."/>
            <person name="Pirovano W."/>
            <person name="Dirks R.P."/>
            <person name="Spaink H.P."/>
            <person name="Duboule D."/>
            <person name="McGlinn E."/>
            <person name="Kini R.M."/>
            <person name="Richardson M.K."/>
        </authorList>
    </citation>
    <scope>NUCLEOTIDE SEQUENCE</scope>
    <source>
        <tissue evidence="2">Blood</tissue>
    </source>
</reference>
<organism evidence="2 3">
    <name type="scientific">Ophiophagus hannah</name>
    <name type="common">King cobra</name>
    <name type="synonym">Naja hannah</name>
    <dbReference type="NCBI Taxonomy" id="8665"/>
    <lineage>
        <taxon>Eukaryota</taxon>
        <taxon>Metazoa</taxon>
        <taxon>Chordata</taxon>
        <taxon>Craniata</taxon>
        <taxon>Vertebrata</taxon>
        <taxon>Euteleostomi</taxon>
        <taxon>Lepidosauria</taxon>
        <taxon>Squamata</taxon>
        <taxon>Bifurcata</taxon>
        <taxon>Unidentata</taxon>
        <taxon>Episquamata</taxon>
        <taxon>Toxicofera</taxon>
        <taxon>Serpentes</taxon>
        <taxon>Colubroidea</taxon>
        <taxon>Elapidae</taxon>
        <taxon>Elapinae</taxon>
        <taxon>Ophiophagus</taxon>
    </lineage>
</organism>
<name>V8NET1_OPHHA</name>
<proteinExistence type="predicted"/>
<feature type="non-terminal residue" evidence="2">
    <location>
        <position position="1"/>
    </location>
</feature>
<dbReference type="GO" id="GO:0000724">
    <property type="term" value="P:double-strand break repair via homologous recombination"/>
    <property type="evidence" value="ECO:0007669"/>
    <property type="project" value="InterPro"/>
</dbReference>
<feature type="compositionally biased region" description="Basic and acidic residues" evidence="1">
    <location>
        <begin position="245"/>
        <end position="256"/>
    </location>
</feature>
<feature type="region of interest" description="Disordered" evidence="1">
    <location>
        <begin position="58"/>
        <end position="185"/>
    </location>
</feature>
<evidence type="ECO:0000313" key="3">
    <source>
        <dbReference type="Proteomes" id="UP000018936"/>
    </source>
</evidence>
<gene>
    <name evidence="2" type="primary">PALB2</name>
    <name evidence="2" type="ORF">L345_14198</name>
</gene>
<feature type="compositionally biased region" description="Basic residues" evidence="1">
    <location>
        <begin position="413"/>
        <end position="422"/>
    </location>
</feature>
<protein>
    <submittedName>
        <fullName evidence="2">Partner and localizer of BRCA2</fullName>
    </submittedName>
</protein>